<reference evidence="2 3" key="1">
    <citation type="submission" date="2024-10" db="EMBL/GenBank/DDBJ databases">
        <title>Updated reference genomes for cyclostephanoid diatoms.</title>
        <authorList>
            <person name="Roberts W.R."/>
            <person name="Alverson A.J."/>
        </authorList>
    </citation>
    <scope>NUCLEOTIDE SEQUENCE [LARGE SCALE GENOMIC DNA]</scope>
    <source>
        <strain evidence="2 3">AJA232-27</strain>
    </source>
</reference>
<dbReference type="Proteomes" id="UP001530293">
    <property type="component" value="Unassembled WGS sequence"/>
</dbReference>
<evidence type="ECO:0000313" key="3">
    <source>
        <dbReference type="Proteomes" id="UP001530293"/>
    </source>
</evidence>
<feature type="compositionally biased region" description="Basic and acidic residues" evidence="1">
    <location>
        <begin position="255"/>
        <end position="268"/>
    </location>
</feature>
<proteinExistence type="predicted"/>
<comment type="caution">
    <text evidence="2">The sequence shown here is derived from an EMBL/GenBank/DDBJ whole genome shotgun (WGS) entry which is preliminary data.</text>
</comment>
<organism evidence="2 3">
    <name type="scientific">Discostella pseudostelligera</name>
    <dbReference type="NCBI Taxonomy" id="259834"/>
    <lineage>
        <taxon>Eukaryota</taxon>
        <taxon>Sar</taxon>
        <taxon>Stramenopiles</taxon>
        <taxon>Ochrophyta</taxon>
        <taxon>Bacillariophyta</taxon>
        <taxon>Coscinodiscophyceae</taxon>
        <taxon>Thalassiosirophycidae</taxon>
        <taxon>Stephanodiscales</taxon>
        <taxon>Stephanodiscaceae</taxon>
        <taxon>Discostella</taxon>
    </lineage>
</organism>
<protein>
    <submittedName>
        <fullName evidence="2">Uncharacterized protein</fullName>
    </submittedName>
</protein>
<evidence type="ECO:0000256" key="1">
    <source>
        <dbReference type="SAM" id="MobiDB-lite"/>
    </source>
</evidence>
<name>A0ABD3MN43_9STRA</name>
<sequence>MASSPSASDPSTSTSASDPAPAVVAVATVDPFSLSTIQLRYPRLFQMYATLSDREEGTQECLGRTTESLPTDPITGLYTKIFYQNFTEKLHPNPEGVPLKTDSEGNKYFHFVYRMLLACESGSCGGDACRLYEILFAALEGAVDYSRNNQSTLFDHLLGWTAAANTHELFQLWDRAEPYRTQELFDWAATEWKKLFEKTEVSGAIPGVSDEMRNFAIGQCDSFKRLVVGARKEWGDHAKYSFNFIKPKSRPPKQPVEKKPKKVVEKKTTTTKKSKSNADVTVDVGTSTNGANSAITDGAAAPAIVTPPSTTFNNPRNFDDHFHSVTVTVHRPDVHTKLGLGLTDMSSPNNTGYLTMKVSSISETSLFHNTELRVGMWISMIDGSVNFNFKSGVEMLQKAKGELTIDAFCPRKDLLTETKSTDAAVNSNAAAVGAAPDGMATSGMKRKAIN</sequence>
<keyword evidence="3" id="KW-1185">Reference proteome</keyword>
<feature type="region of interest" description="Disordered" evidence="1">
    <location>
        <begin position="247"/>
        <end position="276"/>
    </location>
</feature>
<evidence type="ECO:0000313" key="2">
    <source>
        <dbReference type="EMBL" id="KAL3763386.1"/>
    </source>
</evidence>
<accession>A0ABD3MN43</accession>
<dbReference type="AlphaFoldDB" id="A0ABD3MN43"/>
<dbReference type="EMBL" id="JALLBG020000123">
    <property type="protein sequence ID" value="KAL3763386.1"/>
    <property type="molecule type" value="Genomic_DNA"/>
</dbReference>
<gene>
    <name evidence="2" type="ORF">ACHAWU_001959</name>
</gene>
<feature type="region of interest" description="Disordered" evidence="1">
    <location>
        <begin position="1"/>
        <end position="20"/>
    </location>
</feature>